<comment type="caution">
    <text evidence="1">The sequence shown here is derived from an EMBL/GenBank/DDBJ whole genome shotgun (WGS) entry which is preliminary data.</text>
</comment>
<organism evidence="1 2">
    <name type="scientific">Rhizoctonia solani</name>
    <dbReference type="NCBI Taxonomy" id="456999"/>
    <lineage>
        <taxon>Eukaryota</taxon>
        <taxon>Fungi</taxon>
        <taxon>Dikarya</taxon>
        <taxon>Basidiomycota</taxon>
        <taxon>Agaricomycotina</taxon>
        <taxon>Agaricomycetes</taxon>
        <taxon>Cantharellales</taxon>
        <taxon>Ceratobasidiaceae</taxon>
        <taxon>Rhizoctonia</taxon>
    </lineage>
</organism>
<accession>A0A8H3AAN9</accession>
<evidence type="ECO:0000313" key="2">
    <source>
        <dbReference type="Proteomes" id="UP000663843"/>
    </source>
</evidence>
<dbReference type="AlphaFoldDB" id="A0A8H3AAN9"/>
<dbReference type="EMBL" id="CAJMWT010001494">
    <property type="protein sequence ID" value="CAE6405483.1"/>
    <property type="molecule type" value="Genomic_DNA"/>
</dbReference>
<evidence type="ECO:0000313" key="1">
    <source>
        <dbReference type="EMBL" id="CAE6405483.1"/>
    </source>
</evidence>
<protein>
    <submittedName>
        <fullName evidence="1">Uncharacterized protein</fullName>
    </submittedName>
</protein>
<name>A0A8H3AAN9_9AGAM</name>
<gene>
    <name evidence="1" type="ORF">RDB_LOCUS39186</name>
</gene>
<reference evidence="1" key="1">
    <citation type="submission" date="2021-01" db="EMBL/GenBank/DDBJ databases">
        <authorList>
            <person name="Kaushik A."/>
        </authorList>
    </citation>
    <scope>NUCLEOTIDE SEQUENCE</scope>
    <source>
        <strain evidence="1">AG2-2IIIB</strain>
    </source>
</reference>
<proteinExistence type="predicted"/>
<dbReference type="Proteomes" id="UP000663843">
    <property type="component" value="Unassembled WGS sequence"/>
</dbReference>
<sequence>MQLRRSKQRFFPCHQTSPSQTRWTDNMVMAWAHLKPNPGEKWIIYVLTAVQKMRYDRGNLSAVKNAGTASCTRSVPPALYNSRLGSAPSDRYTSHVGGSTGHASSPDIDVSHVQYMAKLSFAVGFDFTCLTWIPLTYHRLDNVGNQPIDDLCPVFCGSYEEFMSF</sequence>